<sequence>MSVGRVSPPYMWIFSARTDYLRLTISTLHFTISYAIGAAASTRVSNELGAGNPEAVRVAIYASMFLAITEESIMTQN</sequence>
<dbReference type="Pfam" id="PF01554">
    <property type="entry name" value="MatE"/>
    <property type="match status" value="1"/>
</dbReference>
<dbReference type="GO" id="GO:0042910">
    <property type="term" value="F:xenobiotic transmembrane transporter activity"/>
    <property type="evidence" value="ECO:0007669"/>
    <property type="project" value="InterPro"/>
</dbReference>
<dbReference type="GO" id="GO:0016020">
    <property type="term" value="C:membrane"/>
    <property type="evidence" value="ECO:0007669"/>
    <property type="project" value="InterPro"/>
</dbReference>
<proteinExistence type="inferred from homology"/>
<dbReference type="Proteomes" id="UP001497480">
    <property type="component" value="Unassembled WGS sequence"/>
</dbReference>
<evidence type="ECO:0000313" key="2">
    <source>
        <dbReference type="EMBL" id="CAL0314631.1"/>
    </source>
</evidence>
<dbReference type="EMBL" id="CAXHTB010000011">
    <property type="protein sequence ID" value="CAL0314631.1"/>
    <property type="molecule type" value="Genomic_DNA"/>
</dbReference>
<protein>
    <submittedName>
        <fullName evidence="2">Uncharacterized protein</fullName>
    </submittedName>
</protein>
<gene>
    <name evidence="2" type="ORF">LLUT_LOCUS15691</name>
</gene>
<dbReference type="GO" id="GO:0015297">
    <property type="term" value="F:antiporter activity"/>
    <property type="evidence" value="ECO:0007669"/>
    <property type="project" value="InterPro"/>
</dbReference>
<dbReference type="AlphaFoldDB" id="A0AAV1WYZ9"/>
<name>A0AAV1WYZ9_LUPLU</name>
<dbReference type="InterPro" id="IPR002528">
    <property type="entry name" value="MATE_fam"/>
</dbReference>
<accession>A0AAV1WYZ9</accession>
<comment type="similarity">
    <text evidence="1">Belongs to the multi antimicrobial extrusion (MATE) (TC 2.A.66.1) family.</text>
</comment>
<keyword evidence="3" id="KW-1185">Reference proteome</keyword>
<evidence type="ECO:0000313" key="3">
    <source>
        <dbReference type="Proteomes" id="UP001497480"/>
    </source>
</evidence>
<organism evidence="2 3">
    <name type="scientific">Lupinus luteus</name>
    <name type="common">European yellow lupine</name>
    <dbReference type="NCBI Taxonomy" id="3873"/>
    <lineage>
        <taxon>Eukaryota</taxon>
        <taxon>Viridiplantae</taxon>
        <taxon>Streptophyta</taxon>
        <taxon>Embryophyta</taxon>
        <taxon>Tracheophyta</taxon>
        <taxon>Spermatophyta</taxon>
        <taxon>Magnoliopsida</taxon>
        <taxon>eudicotyledons</taxon>
        <taxon>Gunneridae</taxon>
        <taxon>Pentapetalae</taxon>
        <taxon>rosids</taxon>
        <taxon>fabids</taxon>
        <taxon>Fabales</taxon>
        <taxon>Fabaceae</taxon>
        <taxon>Papilionoideae</taxon>
        <taxon>50 kb inversion clade</taxon>
        <taxon>genistoids sensu lato</taxon>
        <taxon>core genistoids</taxon>
        <taxon>Genisteae</taxon>
        <taxon>Lupinus</taxon>
    </lineage>
</organism>
<evidence type="ECO:0000256" key="1">
    <source>
        <dbReference type="ARBA" id="ARBA00010199"/>
    </source>
</evidence>
<reference evidence="2 3" key="1">
    <citation type="submission" date="2024-03" db="EMBL/GenBank/DDBJ databases">
        <authorList>
            <person name="Martinez-Hernandez J."/>
        </authorList>
    </citation>
    <scope>NUCLEOTIDE SEQUENCE [LARGE SCALE GENOMIC DNA]</scope>
</reference>
<comment type="caution">
    <text evidence="2">The sequence shown here is derived from an EMBL/GenBank/DDBJ whole genome shotgun (WGS) entry which is preliminary data.</text>
</comment>